<dbReference type="PANTHER" id="PTHR43876">
    <property type="entry name" value="UBIQUINONE BIOSYNTHESIS MONOOXYGENASE COQ6, MITOCHONDRIAL"/>
    <property type="match status" value="1"/>
</dbReference>
<keyword evidence="5" id="KW-0560">Oxidoreductase</keyword>
<sequence length="336" mass="36562">MHVCDGVSDQQIEFQEAAEIATMVENFNLQSGILSALRETHVDLRFARVNAIDRPEAGQLFPTIQLDNTDKITARLLVGADGANSPVRAYANIASHGWDYPHHGLVGTLSHESPNYATAHQRMLPSGPIAFLPLPDQKASMVWSIHPRYATTLKSLDEETLAKFVNAAFRLSYLDLKYILNLPVSEIVSELDWRLSLPSHSKHAPPQVSQVSNAASFPLRFRHTDTYHGDRAVLIGDAAHTIHPLAGQGLNLALSDSASLQKAIEDCVGLGGDIGTVGAQVSRDRYWANARVGGVVDKLHKLYAREEPVLVGLRSLGSGLLDKIEVAKRAMMASVG</sequence>
<reference evidence="8 9" key="1">
    <citation type="journal article" date="2013" name="MBio">
        <title>Genome sequencing of the plant pathogen Taphrina deformans, the causal agent of peach leaf curl.</title>
        <authorList>
            <person name="Cisse O.H."/>
            <person name="Almeida J.M.G.C.F."/>
            <person name="Fonseca A."/>
            <person name="Kumar A.A."/>
            <person name="Salojaervi J."/>
            <person name="Overmyer K."/>
            <person name="Hauser P.M."/>
            <person name="Pagni M."/>
        </authorList>
    </citation>
    <scope>NUCLEOTIDE SEQUENCE [LARGE SCALE GENOMIC DNA]</scope>
    <source>
        <strain evidence="9">PYCC 5710 / ATCC 11124 / CBS 356.35 / IMI 108563 / JCM 9778 / NBRC 8474</strain>
    </source>
</reference>
<dbReference type="Gene3D" id="3.50.50.60">
    <property type="entry name" value="FAD/NAD(P)-binding domain"/>
    <property type="match status" value="1"/>
</dbReference>
<evidence type="ECO:0000256" key="4">
    <source>
        <dbReference type="ARBA" id="ARBA00022827"/>
    </source>
</evidence>
<dbReference type="InterPro" id="IPR036188">
    <property type="entry name" value="FAD/NAD-bd_sf"/>
</dbReference>
<comment type="similarity">
    <text evidence="2">Belongs to the UbiH/COQ6 family.</text>
</comment>
<evidence type="ECO:0000313" key="8">
    <source>
        <dbReference type="EMBL" id="CCG83783.1"/>
    </source>
</evidence>
<dbReference type="PRINTS" id="PR00420">
    <property type="entry name" value="RNGMNOXGNASE"/>
</dbReference>
<dbReference type="InterPro" id="IPR002938">
    <property type="entry name" value="FAD-bd"/>
</dbReference>
<organism evidence="8 9">
    <name type="scientific">Taphrina deformans (strain PYCC 5710 / ATCC 11124 / CBS 356.35 / IMI 108563 / JCM 9778 / NBRC 8474)</name>
    <name type="common">Peach leaf curl fungus</name>
    <name type="synonym">Lalaria deformans</name>
    <dbReference type="NCBI Taxonomy" id="1097556"/>
    <lineage>
        <taxon>Eukaryota</taxon>
        <taxon>Fungi</taxon>
        <taxon>Dikarya</taxon>
        <taxon>Ascomycota</taxon>
        <taxon>Taphrinomycotina</taxon>
        <taxon>Taphrinomycetes</taxon>
        <taxon>Taphrinales</taxon>
        <taxon>Taphrinaceae</taxon>
        <taxon>Taphrina</taxon>
    </lineage>
</organism>
<keyword evidence="4" id="KW-0274">FAD</keyword>
<dbReference type="GO" id="GO:0016705">
    <property type="term" value="F:oxidoreductase activity, acting on paired donors, with incorporation or reduction of molecular oxygen"/>
    <property type="evidence" value="ECO:0007669"/>
    <property type="project" value="InterPro"/>
</dbReference>
<name>R4XGZ4_TAPDE</name>
<accession>R4XGZ4</accession>
<dbReference type="SUPFAM" id="SSF51905">
    <property type="entry name" value="FAD/NAD(P)-binding domain"/>
    <property type="match status" value="1"/>
</dbReference>
<dbReference type="Pfam" id="PF01494">
    <property type="entry name" value="FAD_binding_3"/>
    <property type="match status" value="1"/>
</dbReference>
<dbReference type="VEuPathDB" id="FungiDB:TAPDE_004107"/>
<keyword evidence="9" id="KW-1185">Reference proteome</keyword>
<evidence type="ECO:0000259" key="7">
    <source>
        <dbReference type="Pfam" id="PF01494"/>
    </source>
</evidence>
<dbReference type="Gene3D" id="3.30.9.10">
    <property type="entry name" value="D-Amino Acid Oxidase, subunit A, domain 2"/>
    <property type="match status" value="1"/>
</dbReference>
<dbReference type="InterPro" id="IPR051205">
    <property type="entry name" value="UbiH/COQ6_monooxygenase"/>
</dbReference>
<comment type="cofactor">
    <cofactor evidence="1">
        <name>FAD</name>
        <dbReference type="ChEBI" id="CHEBI:57692"/>
    </cofactor>
</comment>
<feature type="domain" description="FAD-binding" evidence="7">
    <location>
        <begin position="203"/>
        <end position="264"/>
    </location>
</feature>
<dbReference type="InterPro" id="IPR010971">
    <property type="entry name" value="UbiH/COQ6"/>
</dbReference>
<dbReference type="Proteomes" id="UP000013776">
    <property type="component" value="Unassembled WGS sequence"/>
</dbReference>
<dbReference type="GO" id="GO:0071949">
    <property type="term" value="F:FAD binding"/>
    <property type="evidence" value="ECO:0007669"/>
    <property type="project" value="InterPro"/>
</dbReference>
<dbReference type="GO" id="GO:0006744">
    <property type="term" value="P:ubiquinone biosynthetic process"/>
    <property type="evidence" value="ECO:0007669"/>
    <property type="project" value="InterPro"/>
</dbReference>
<dbReference type="GO" id="GO:0005739">
    <property type="term" value="C:mitochondrion"/>
    <property type="evidence" value="ECO:0007669"/>
    <property type="project" value="TreeGrafter"/>
</dbReference>
<dbReference type="NCBIfam" id="TIGR01988">
    <property type="entry name" value="Ubi-OHases"/>
    <property type="match status" value="1"/>
</dbReference>
<evidence type="ECO:0000256" key="6">
    <source>
        <dbReference type="ARBA" id="ARBA00023033"/>
    </source>
</evidence>
<keyword evidence="3" id="KW-0285">Flavoprotein</keyword>
<evidence type="ECO:0000256" key="1">
    <source>
        <dbReference type="ARBA" id="ARBA00001974"/>
    </source>
</evidence>
<proteinExistence type="inferred from homology"/>
<dbReference type="EMBL" id="CAHR02000177">
    <property type="protein sequence ID" value="CCG83783.1"/>
    <property type="molecule type" value="Genomic_DNA"/>
</dbReference>
<dbReference type="OrthoDB" id="683240at2759"/>
<dbReference type="STRING" id="1097556.R4XGZ4"/>
<dbReference type="AlphaFoldDB" id="R4XGZ4"/>
<gene>
    <name evidence="8" type="ORF">TAPDE_004107</name>
</gene>
<keyword evidence="6" id="KW-0503">Monooxygenase</keyword>
<evidence type="ECO:0000256" key="2">
    <source>
        <dbReference type="ARBA" id="ARBA00005349"/>
    </source>
</evidence>
<evidence type="ECO:0000256" key="5">
    <source>
        <dbReference type="ARBA" id="ARBA00023002"/>
    </source>
</evidence>
<protein>
    <recommendedName>
        <fullName evidence="7">FAD-binding domain-containing protein</fullName>
    </recommendedName>
</protein>
<dbReference type="PANTHER" id="PTHR43876:SF7">
    <property type="entry name" value="UBIQUINONE BIOSYNTHESIS MONOOXYGENASE COQ6, MITOCHONDRIAL"/>
    <property type="match status" value="1"/>
</dbReference>
<evidence type="ECO:0000313" key="9">
    <source>
        <dbReference type="Proteomes" id="UP000013776"/>
    </source>
</evidence>
<dbReference type="GO" id="GO:0004497">
    <property type="term" value="F:monooxygenase activity"/>
    <property type="evidence" value="ECO:0007669"/>
    <property type="project" value="UniProtKB-KW"/>
</dbReference>
<comment type="caution">
    <text evidence="8">The sequence shown here is derived from an EMBL/GenBank/DDBJ whole genome shotgun (WGS) entry which is preliminary data.</text>
</comment>
<evidence type="ECO:0000256" key="3">
    <source>
        <dbReference type="ARBA" id="ARBA00022630"/>
    </source>
</evidence>
<dbReference type="eggNOG" id="KOG3855">
    <property type="taxonomic scope" value="Eukaryota"/>
</dbReference>